<dbReference type="InterPro" id="IPR011059">
    <property type="entry name" value="Metal-dep_hydrolase_composite"/>
</dbReference>
<evidence type="ECO:0000313" key="3">
    <source>
        <dbReference type="EMBL" id="CAL1703399.1"/>
    </source>
</evidence>
<name>A0ABP1D8B0_9APHY</name>
<proteinExistence type="predicted"/>
<evidence type="ECO:0000259" key="2">
    <source>
        <dbReference type="Pfam" id="PF01979"/>
    </source>
</evidence>
<feature type="transmembrane region" description="Helical" evidence="1">
    <location>
        <begin position="28"/>
        <end position="49"/>
    </location>
</feature>
<keyword evidence="1" id="KW-1133">Transmembrane helix</keyword>
<organism evidence="3 4">
    <name type="scientific">Somion occarium</name>
    <dbReference type="NCBI Taxonomy" id="3059160"/>
    <lineage>
        <taxon>Eukaryota</taxon>
        <taxon>Fungi</taxon>
        <taxon>Dikarya</taxon>
        <taxon>Basidiomycota</taxon>
        <taxon>Agaricomycotina</taxon>
        <taxon>Agaricomycetes</taxon>
        <taxon>Polyporales</taxon>
        <taxon>Cerrenaceae</taxon>
        <taxon>Somion</taxon>
    </lineage>
</organism>
<dbReference type="Gene3D" id="2.30.40.10">
    <property type="entry name" value="Urease, subunit C, domain 1"/>
    <property type="match status" value="1"/>
</dbReference>
<sequence length="1313" mass="145618">MKNPLEDPVLLPLSTLVRSRKPSKVHRLFNVVLLASIAATLTFVLPYPWTFLRNYNTSIKSIAPEYASLGPADEWKDNVWPIREQTPWDISTDYPFPRLLEYDVTEGTWLRLDVHPKSGDIVFDILGDIYCLPGDAYSPRNLDAESISRAKPVLLGVPHDSDPHFSPDGDRLVFRSDAELGVENIWIVDWRDCHTMDVRPDNPDGELLAALRDKNREDEELARTLKENDERRKRRLTTEGRIGAQRITNETYRWVSDARFHPSGTKLIATKWYTSSRSLGAGEGWEYPIPTSMDEVIEVGSGKRLVGRTLPAGWGPDRYGDQQVGSEQFIWHGNDTLIYSKNVKDTNGYYTYSKDAHSGIYSIFSTNLTTQETITLVDSFPGGATRPELSRDGRTLAFVRRVRDKEALVLKDLVTGTIHHIWHGLTYDLSVISAPMGTYPSFAFTPDDSAVIIWAAGQIYHVPLTINGQGEKIGSGSPKPIKFVAHIEKRLAKTVTGYTDVLGVETADTQRVYAFTDLRVNEDGSKAVFQGAGATYVHSLGHKKASKAEKVPTLYPNAPYYSPSFVYGTNDLVIHARWSDTQFTTFELANLTSGAVYELEGLPLGRYYSPVLCECKGSERLIAFIKTPGDYITGDIVATAGAGLYLGSLTLPSLKSPFNLKKIRINDVRFIASSPSADDPSKTKIRFLEKNQKILVQQSQDAYVIDLAARPNEHGIFPEIPVSNGRMSTELVVATGDGSVDAKSVDVAFVDFFHVYFAPGVNANDSVWSKPGNATENLTRLSLDGGHDIVWSGDGKTLLWFLGPYLHSLEVSDLSKCSNAVTKDPIHFGIDCTKSLLHYEEIVVEYPTDIHRLKQDATVAAMKTHGNNETAFSNADFLVIYNATLLTMDSGYLKNDILHDALIVVRSGEIEAIVGVHDLVIPYGATTFDAQGGFVVPGFIDVHAHWNGFADYYPARSWELETFLAYGVTTLHNPSADNVRGFWERFRVERGQAVGPRIFQVGDIIYGAGAPGIHQDIVDMDEAYSALLRIKAEGGPSSFSYKNYNLPSRASRQRLLLAARKLNMLCVPEGGMNYDWDQTYIVDGTWMFFILYNISHCFTGMTTIEHPLPIPQLHDDIINLFALSGTGSTPTHIVNYGGVFGEQAVWATEDLPNDPKLRRFTRHDILESLSESTSRPKNSYALFNTSTSTAKMVHKGLRAHIGAHGEPPLGLNYHEEMFFAKAGGLSNYEVIRAATSDAAKTLGIWESLGSLTPGKLADLLVYPPGVDLLEGDISGTRNIKYVVKGGRIWDAETLVEVWPVKGRKEPLPPLNPE</sequence>
<dbReference type="InterPro" id="IPR032466">
    <property type="entry name" value="Metal_Hydrolase"/>
</dbReference>
<dbReference type="Pfam" id="PF01979">
    <property type="entry name" value="Amidohydro_1"/>
    <property type="match status" value="1"/>
</dbReference>
<dbReference type="InterPro" id="IPR011659">
    <property type="entry name" value="WD40"/>
</dbReference>
<dbReference type="InterPro" id="IPR011042">
    <property type="entry name" value="6-blade_b-propeller_TolB-like"/>
</dbReference>
<evidence type="ECO:0000256" key="1">
    <source>
        <dbReference type="SAM" id="Phobius"/>
    </source>
</evidence>
<dbReference type="SUPFAM" id="SSF51338">
    <property type="entry name" value="Composite domain of metallo-dependent hydrolases"/>
    <property type="match status" value="1"/>
</dbReference>
<accession>A0ABP1D8B0</accession>
<dbReference type="Gene3D" id="3.20.20.140">
    <property type="entry name" value="Metal-dependent hydrolases"/>
    <property type="match status" value="1"/>
</dbReference>
<dbReference type="Proteomes" id="UP001497453">
    <property type="component" value="Chromosome 3"/>
</dbReference>
<dbReference type="InterPro" id="IPR006680">
    <property type="entry name" value="Amidohydro-rel"/>
</dbReference>
<dbReference type="PANTHER" id="PTHR43135:SF3">
    <property type="entry name" value="ALPHA-D-RIBOSE 1-METHYLPHOSPHONATE 5-TRIPHOSPHATE DIPHOSPHATASE"/>
    <property type="match status" value="1"/>
</dbReference>
<dbReference type="EMBL" id="OZ037946">
    <property type="protein sequence ID" value="CAL1703399.1"/>
    <property type="molecule type" value="Genomic_DNA"/>
</dbReference>
<feature type="domain" description="Amidohydrolase-related" evidence="2">
    <location>
        <begin position="1217"/>
        <end position="1288"/>
    </location>
</feature>
<keyword evidence="4" id="KW-1185">Reference proteome</keyword>
<keyword evidence="1" id="KW-0472">Membrane</keyword>
<reference evidence="4" key="1">
    <citation type="submission" date="2024-04" db="EMBL/GenBank/DDBJ databases">
        <authorList>
            <person name="Shaw F."/>
            <person name="Minotto A."/>
        </authorList>
    </citation>
    <scope>NUCLEOTIDE SEQUENCE [LARGE SCALE GENOMIC DNA]</scope>
</reference>
<protein>
    <recommendedName>
        <fullName evidence="2">Amidohydrolase-related domain-containing protein</fullName>
    </recommendedName>
</protein>
<gene>
    <name evidence="3" type="ORF">GFSPODELE1_LOCUS4553</name>
</gene>
<evidence type="ECO:0000313" key="4">
    <source>
        <dbReference type="Proteomes" id="UP001497453"/>
    </source>
</evidence>
<dbReference type="Pfam" id="PF07676">
    <property type="entry name" value="PD40"/>
    <property type="match status" value="1"/>
</dbReference>
<dbReference type="InterPro" id="IPR051781">
    <property type="entry name" value="Metallo-dep_Hydrolase"/>
</dbReference>
<dbReference type="SUPFAM" id="SSF51556">
    <property type="entry name" value="Metallo-dependent hydrolases"/>
    <property type="match status" value="1"/>
</dbReference>
<keyword evidence="1" id="KW-0812">Transmembrane</keyword>
<dbReference type="Gene3D" id="2.120.10.30">
    <property type="entry name" value="TolB, C-terminal domain"/>
    <property type="match status" value="2"/>
</dbReference>
<dbReference type="PANTHER" id="PTHR43135">
    <property type="entry name" value="ALPHA-D-RIBOSE 1-METHYLPHOSPHONATE 5-TRIPHOSPHATE DIPHOSPHATASE"/>
    <property type="match status" value="1"/>
</dbReference>
<dbReference type="SUPFAM" id="SSF82171">
    <property type="entry name" value="DPP6 N-terminal domain-like"/>
    <property type="match status" value="1"/>
</dbReference>